<gene>
    <name evidence="3" type="ORF">J5N97_006109</name>
</gene>
<dbReference type="Proteomes" id="UP001085076">
    <property type="component" value="Miscellaneous, Linkage group lg01"/>
</dbReference>
<dbReference type="InterPro" id="IPR003892">
    <property type="entry name" value="CUE"/>
</dbReference>
<keyword evidence="4" id="KW-1185">Reference proteome</keyword>
<protein>
    <recommendedName>
        <fullName evidence="2">CUE domain-containing protein</fullName>
    </recommendedName>
</protein>
<dbReference type="Pfam" id="PF02845">
    <property type="entry name" value="CUE"/>
    <property type="match status" value="1"/>
</dbReference>
<keyword evidence="1" id="KW-0175">Coiled coil</keyword>
<reference evidence="3" key="1">
    <citation type="submission" date="2021-03" db="EMBL/GenBank/DDBJ databases">
        <authorList>
            <person name="Li Z."/>
            <person name="Yang C."/>
        </authorList>
    </citation>
    <scope>NUCLEOTIDE SEQUENCE</scope>
    <source>
        <strain evidence="3">Dzin_1.0</strain>
        <tissue evidence="3">Leaf</tissue>
    </source>
</reference>
<dbReference type="GO" id="GO:0043130">
    <property type="term" value="F:ubiquitin binding"/>
    <property type="evidence" value="ECO:0007669"/>
    <property type="project" value="InterPro"/>
</dbReference>
<evidence type="ECO:0000313" key="3">
    <source>
        <dbReference type="EMBL" id="KAJ0987753.1"/>
    </source>
</evidence>
<feature type="domain" description="CUE" evidence="2">
    <location>
        <begin position="45"/>
        <end position="90"/>
    </location>
</feature>
<dbReference type="Gene3D" id="1.10.8.10">
    <property type="entry name" value="DNA helicase RuvA subunit, C-terminal domain"/>
    <property type="match status" value="1"/>
</dbReference>
<reference evidence="3" key="2">
    <citation type="journal article" date="2022" name="Hortic Res">
        <title>The genome of Dioscorea zingiberensis sheds light on the biosynthesis, origin and evolution of the medicinally important diosgenin saponins.</title>
        <authorList>
            <person name="Li Y."/>
            <person name="Tan C."/>
            <person name="Li Z."/>
            <person name="Guo J."/>
            <person name="Li S."/>
            <person name="Chen X."/>
            <person name="Wang C."/>
            <person name="Dai X."/>
            <person name="Yang H."/>
            <person name="Song W."/>
            <person name="Hou L."/>
            <person name="Xu J."/>
            <person name="Tong Z."/>
            <person name="Xu A."/>
            <person name="Yuan X."/>
            <person name="Wang W."/>
            <person name="Yang Q."/>
            <person name="Chen L."/>
            <person name="Sun Z."/>
            <person name="Wang K."/>
            <person name="Pan B."/>
            <person name="Chen J."/>
            <person name="Bao Y."/>
            <person name="Liu F."/>
            <person name="Qi X."/>
            <person name="Gang D.R."/>
            <person name="Wen J."/>
            <person name="Li J."/>
        </authorList>
    </citation>
    <scope>NUCLEOTIDE SEQUENCE</scope>
    <source>
        <strain evidence="3">Dzin_1.0</strain>
    </source>
</reference>
<comment type="caution">
    <text evidence="3">The sequence shown here is derived from an EMBL/GenBank/DDBJ whole genome shotgun (WGS) entry which is preliminary data.</text>
</comment>
<dbReference type="CDD" id="cd14279">
    <property type="entry name" value="CUE"/>
    <property type="match status" value="1"/>
</dbReference>
<dbReference type="OrthoDB" id="440455at2759"/>
<dbReference type="PANTHER" id="PTHR31245">
    <property type="entry name" value="UBIQUITIN SYSTEM COMPONENT CUE PROTEIN"/>
    <property type="match status" value="1"/>
</dbReference>
<accession>A0A9D5HT06</accession>
<evidence type="ECO:0000256" key="1">
    <source>
        <dbReference type="SAM" id="Coils"/>
    </source>
</evidence>
<name>A0A9D5HT06_9LILI</name>
<dbReference type="SUPFAM" id="SSF46934">
    <property type="entry name" value="UBA-like"/>
    <property type="match status" value="1"/>
</dbReference>
<evidence type="ECO:0000259" key="2">
    <source>
        <dbReference type="PROSITE" id="PS51140"/>
    </source>
</evidence>
<dbReference type="EMBL" id="JAGGNH010000001">
    <property type="protein sequence ID" value="KAJ0987753.1"/>
    <property type="molecule type" value="Genomic_DNA"/>
</dbReference>
<dbReference type="AlphaFoldDB" id="A0A9D5HT06"/>
<dbReference type="PROSITE" id="PS51140">
    <property type="entry name" value="CUE"/>
    <property type="match status" value="1"/>
</dbReference>
<dbReference type="PANTHER" id="PTHR31245:SF16">
    <property type="entry name" value="UDP-GLUCOSE 6-DEHYDROGENASE"/>
    <property type="match status" value="1"/>
</dbReference>
<proteinExistence type="predicted"/>
<sequence length="275" mass="31033">MSAGVCGKRLGFEEIFGSPSPAPAAKRSRCSRYGSPVHSPDFGIGSDDKLSVLLHMFPSMDREVVETILNSHGHKIDDAIKSLHALCIGDGTTLKETVCLDSDLTSDGHVVAGDKITHMPEWKAEEANHGNLDYKPQNGLSWVDVFVHEMMNALDLNDVRFRAAQMLEAFEKSVITNYTASDKNCMEQQEVISIKEQLQCLLRDNQILKKAVAIQHERSLEQEEKLKEIQQLKHVLGKYQEQIQTLERNNYTLRIHLQRAHESSSIPSRFHPDVF</sequence>
<feature type="coiled-coil region" evidence="1">
    <location>
        <begin position="222"/>
        <end position="249"/>
    </location>
</feature>
<evidence type="ECO:0000313" key="4">
    <source>
        <dbReference type="Proteomes" id="UP001085076"/>
    </source>
</evidence>
<organism evidence="3 4">
    <name type="scientific">Dioscorea zingiberensis</name>
    <dbReference type="NCBI Taxonomy" id="325984"/>
    <lineage>
        <taxon>Eukaryota</taxon>
        <taxon>Viridiplantae</taxon>
        <taxon>Streptophyta</taxon>
        <taxon>Embryophyta</taxon>
        <taxon>Tracheophyta</taxon>
        <taxon>Spermatophyta</taxon>
        <taxon>Magnoliopsida</taxon>
        <taxon>Liliopsida</taxon>
        <taxon>Dioscoreales</taxon>
        <taxon>Dioscoreaceae</taxon>
        <taxon>Dioscorea</taxon>
    </lineage>
</organism>
<dbReference type="InterPro" id="IPR009060">
    <property type="entry name" value="UBA-like_sf"/>
</dbReference>